<dbReference type="AlphaFoldDB" id="A0A0N4VIJ3"/>
<evidence type="ECO:0000313" key="4">
    <source>
        <dbReference type="WBParaSite" id="EVEC_0001064601-mRNA-1"/>
    </source>
</evidence>
<proteinExistence type="predicted"/>
<accession>A0A0N4VIJ3</accession>
<reference evidence="4" key="1">
    <citation type="submission" date="2017-02" db="UniProtKB">
        <authorList>
            <consortium name="WormBaseParasite"/>
        </authorList>
    </citation>
    <scope>IDENTIFICATION</scope>
</reference>
<dbReference type="EMBL" id="UXUI01010445">
    <property type="protein sequence ID" value="VDD95238.1"/>
    <property type="molecule type" value="Genomic_DNA"/>
</dbReference>
<dbReference type="WBParaSite" id="EVEC_0001064601-mRNA-1">
    <property type="protein sequence ID" value="EVEC_0001064601-mRNA-1"/>
    <property type="gene ID" value="EVEC_0001064601"/>
</dbReference>
<dbReference type="InterPro" id="IPR016024">
    <property type="entry name" value="ARM-type_fold"/>
</dbReference>
<dbReference type="InterPro" id="IPR011989">
    <property type="entry name" value="ARM-like"/>
</dbReference>
<evidence type="ECO:0000256" key="1">
    <source>
        <dbReference type="SAM" id="MobiDB-lite"/>
    </source>
</evidence>
<gene>
    <name evidence="2" type="ORF">EVEC_LOCUS9989</name>
</gene>
<keyword evidence="3" id="KW-1185">Reference proteome</keyword>
<feature type="compositionally biased region" description="Basic and acidic residues" evidence="1">
    <location>
        <begin position="13"/>
        <end position="22"/>
    </location>
</feature>
<dbReference type="SUPFAM" id="SSF48371">
    <property type="entry name" value="ARM repeat"/>
    <property type="match status" value="1"/>
</dbReference>
<feature type="region of interest" description="Disordered" evidence="1">
    <location>
        <begin position="1"/>
        <end position="26"/>
    </location>
</feature>
<evidence type="ECO:0000313" key="2">
    <source>
        <dbReference type="EMBL" id="VDD95238.1"/>
    </source>
</evidence>
<sequence length="201" mass="22286">MDRKRKRLLSSNAEEKRTKFDESESGEPLEVRLRSNHAEVVLTALNYCKQGLSSKTTVEKFVNSVTDRFLAVVDAFKRAALSEVASSSPWSAVLKKAASILATCCYFSFTACAELAKPRRNIPQTLGRLLEMSEARVPLSTKSSILRLIKNLCQHKEVAASMTYYTLDSIVQYLTSDDRNIGYSALGIIRALVNLNLASVS</sequence>
<evidence type="ECO:0000313" key="3">
    <source>
        <dbReference type="Proteomes" id="UP000274131"/>
    </source>
</evidence>
<protein>
    <submittedName>
        <fullName evidence="4">IFRD domain-containing protein</fullName>
    </submittedName>
</protein>
<organism evidence="4">
    <name type="scientific">Enterobius vermicularis</name>
    <name type="common">Human pinworm</name>
    <dbReference type="NCBI Taxonomy" id="51028"/>
    <lineage>
        <taxon>Eukaryota</taxon>
        <taxon>Metazoa</taxon>
        <taxon>Ecdysozoa</taxon>
        <taxon>Nematoda</taxon>
        <taxon>Chromadorea</taxon>
        <taxon>Rhabditida</taxon>
        <taxon>Spirurina</taxon>
        <taxon>Oxyuridomorpha</taxon>
        <taxon>Oxyuroidea</taxon>
        <taxon>Oxyuridae</taxon>
        <taxon>Enterobius</taxon>
    </lineage>
</organism>
<dbReference type="Proteomes" id="UP000274131">
    <property type="component" value="Unassembled WGS sequence"/>
</dbReference>
<reference evidence="2 3" key="2">
    <citation type="submission" date="2018-10" db="EMBL/GenBank/DDBJ databases">
        <authorList>
            <consortium name="Pathogen Informatics"/>
        </authorList>
    </citation>
    <scope>NUCLEOTIDE SEQUENCE [LARGE SCALE GENOMIC DNA]</scope>
</reference>
<name>A0A0N4VIJ3_ENTVE</name>
<dbReference type="Gene3D" id="1.25.10.10">
    <property type="entry name" value="Leucine-rich Repeat Variant"/>
    <property type="match status" value="1"/>
</dbReference>
<dbReference type="OrthoDB" id="5813172at2759"/>